<keyword evidence="1" id="KW-0732">Signal</keyword>
<evidence type="ECO:0000313" key="3">
    <source>
        <dbReference type="Proteomes" id="UP000242146"/>
    </source>
</evidence>
<evidence type="ECO:0000313" key="2">
    <source>
        <dbReference type="EMBL" id="ORX51896.1"/>
    </source>
</evidence>
<protein>
    <submittedName>
        <fullName evidence="2">Uncharacterized protein</fullName>
    </submittedName>
</protein>
<dbReference type="OrthoDB" id="20273at2759"/>
<reference evidence="2 3" key="1">
    <citation type="submission" date="2016-07" db="EMBL/GenBank/DDBJ databases">
        <title>Pervasive Adenine N6-methylation of Active Genes in Fungi.</title>
        <authorList>
            <consortium name="DOE Joint Genome Institute"/>
            <person name="Mondo S.J."/>
            <person name="Dannebaum R.O."/>
            <person name="Kuo R.C."/>
            <person name="Labutti K."/>
            <person name="Haridas S."/>
            <person name="Kuo A."/>
            <person name="Salamov A."/>
            <person name="Ahrendt S.R."/>
            <person name="Lipzen A."/>
            <person name="Sullivan W."/>
            <person name="Andreopoulos W.B."/>
            <person name="Clum A."/>
            <person name="Lindquist E."/>
            <person name="Daum C."/>
            <person name="Ramamoorthy G.K."/>
            <person name="Gryganskyi A."/>
            <person name="Culley D."/>
            <person name="Magnuson J.K."/>
            <person name="James T.Y."/>
            <person name="O'Malley M.A."/>
            <person name="Stajich J.E."/>
            <person name="Spatafora J.W."/>
            <person name="Visel A."/>
            <person name="Grigoriev I.V."/>
        </authorList>
    </citation>
    <scope>NUCLEOTIDE SEQUENCE [LARGE SCALE GENOMIC DNA]</scope>
    <source>
        <strain evidence="2 3">NRRL 3301</strain>
    </source>
</reference>
<proteinExistence type="predicted"/>
<organism evidence="2 3">
    <name type="scientific">Hesseltinella vesiculosa</name>
    <dbReference type="NCBI Taxonomy" id="101127"/>
    <lineage>
        <taxon>Eukaryota</taxon>
        <taxon>Fungi</taxon>
        <taxon>Fungi incertae sedis</taxon>
        <taxon>Mucoromycota</taxon>
        <taxon>Mucoromycotina</taxon>
        <taxon>Mucoromycetes</taxon>
        <taxon>Mucorales</taxon>
        <taxon>Cunninghamellaceae</taxon>
        <taxon>Hesseltinella</taxon>
    </lineage>
</organism>
<comment type="caution">
    <text evidence="2">The sequence shown here is derived from an EMBL/GenBank/DDBJ whole genome shotgun (WGS) entry which is preliminary data.</text>
</comment>
<accession>A0A1X2GFB6</accession>
<feature type="chain" id="PRO_5013321521" evidence="1">
    <location>
        <begin position="18"/>
        <end position="174"/>
    </location>
</feature>
<dbReference type="AlphaFoldDB" id="A0A1X2GFB6"/>
<gene>
    <name evidence="2" type="ORF">DM01DRAFT_1336890</name>
</gene>
<sequence>MFLMVILGGIATFFCWPRTPVVIIGSYAQRQDPQKGIQWGNTEDKRPWMEAQWLMNITLDNRENWIPTHISKIDFTLLDSLTQQPFAVASVADLAIQPHTNTMLANVNFYVHYNSRTDTDTTYQDLYHACFQQKQGQDRPSMNVNMKAVFKYSGILWTSTIVASPPSGGFLCPA</sequence>
<dbReference type="EMBL" id="MCGT01000019">
    <property type="protein sequence ID" value="ORX51896.1"/>
    <property type="molecule type" value="Genomic_DNA"/>
</dbReference>
<keyword evidence="3" id="KW-1185">Reference proteome</keyword>
<dbReference type="Proteomes" id="UP000242146">
    <property type="component" value="Unassembled WGS sequence"/>
</dbReference>
<dbReference type="STRING" id="101127.A0A1X2GFB6"/>
<evidence type="ECO:0000256" key="1">
    <source>
        <dbReference type="SAM" id="SignalP"/>
    </source>
</evidence>
<feature type="signal peptide" evidence="1">
    <location>
        <begin position="1"/>
        <end position="17"/>
    </location>
</feature>
<name>A0A1X2GFB6_9FUNG</name>